<dbReference type="AlphaFoldDB" id="A0A5J4TMC8"/>
<reference evidence="2 3" key="1">
    <citation type="submission" date="2019-03" db="EMBL/GenBank/DDBJ databases">
        <title>Single cell metagenomics reveals metabolic interactions within the superorganism composed of flagellate Streblomastix strix and complex community of Bacteroidetes bacteria on its surface.</title>
        <authorList>
            <person name="Treitli S.C."/>
            <person name="Kolisko M."/>
            <person name="Husnik F."/>
            <person name="Keeling P."/>
            <person name="Hampl V."/>
        </authorList>
    </citation>
    <scope>NUCLEOTIDE SEQUENCE [LARGE SCALE GENOMIC DNA]</scope>
    <source>
        <strain evidence="2">ST1C</strain>
    </source>
</reference>
<feature type="compositionally biased region" description="Acidic residues" evidence="1">
    <location>
        <begin position="1"/>
        <end position="17"/>
    </location>
</feature>
<comment type="caution">
    <text evidence="2">The sequence shown here is derived from an EMBL/GenBank/DDBJ whole genome shotgun (WGS) entry which is preliminary data.</text>
</comment>
<evidence type="ECO:0000313" key="2">
    <source>
        <dbReference type="EMBL" id="KAA6358671.1"/>
    </source>
</evidence>
<protein>
    <submittedName>
        <fullName evidence="2">Uncharacterized protein</fullName>
    </submittedName>
</protein>
<gene>
    <name evidence="2" type="ORF">EZS28_045801</name>
</gene>
<proteinExistence type="predicted"/>
<dbReference type="EMBL" id="SNRW01029525">
    <property type="protein sequence ID" value="KAA6358671.1"/>
    <property type="molecule type" value="Genomic_DNA"/>
</dbReference>
<name>A0A5J4TMC8_9EUKA</name>
<feature type="compositionally biased region" description="Basic and acidic residues" evidence="1">
    <location>
        <begin position="18"/>
        <end position="32"/>
    </location>
</feature>
<accession>A0A5J4TMC8</accession>
<sequence length="112" mass="12671">MLGQTEEELDNEEDEDQERTLLEEIDHERTSVEQRIPSPDGVLPPGLSHLQFSQPLSGIHITQPQSSIETEDTFQPFLQYSRTPTEVVEVQKAQLDATNAEEVAPLLDLFNI</sequence>
<feature type="region of interest" description="Disordered" evidence="1">
    <location>
        <begin position="1"/>
        <end position="45"/>
    </location>
</feature>
<dbReference type="Proteomes" id="UP000324800">
    <property type="component" value="Unassembled WGS sequence"/>
</dbReference>
<evidence type="ECO:0000256" key="1">
    <source>
        <dbReference type="SAM" id="MobiDB-lite"/>
    </source>
</evidence>
<organism evidence="2 3">
    <name type="scientific">Streblomastix strix</name>
    <dbReference type="NCBI Taxonomy" id="222440"/>
    <lineage>
        <taxon>Eukaryota</taxon>
        <taxon>Metamonada</taxon>
        <taxon>Preaxostyla</taxon>
        <taxon>Oxymonadida</taxon>
        <taxon>Streblomastigidae</taxon>
        <taxon>Streblomastix</taxon>
    </lineage>
</organism>
<feature type="non-terminal residue" evidence="2">
    <location>
        <position position="112"/>
    </location>
</feature>
<evidence type="ECO:0000313" key="3">
    <source>
        <dbReference type="Proteomes" id="UP000324800"/>
    </source>
</evidence>